<comment type="catalytic activity">
    <reaction evidence="6">
        <text>D-erythrose 4-phosphate + phosphoenolpyruvate + H2O = 7-phospho-2-dehydro-3-deoxy-D-arabino-heptonate + phosphate</text>
        <dbReference type="Rhea" id="RHEA:14717"/>
        <dbReference type="ChEBI" id="CHEBI:15377"/>
        <dbReference type="ChEBI" id="CHEBI:16897"/>
        <dbReference type="ChEBI" id="CHEBI:43474"/>
        <dbReference type="ChEBI" id="CHEBI:58394"/>
        <dbReference type="ChEBI" id="CHEBI:58702"/>
        <dbReference type="EC" id="2.5.1.54"/>
    </reaction>
</comment>
<dbReference type="GO" id="GO:0008652">
    <property type="term" value="P:amino acid biosynthetic process"/>
    <property type="evidence" value="ECO:0007669"/>
    <property type="project" value="UniProtKB-KW"/>
</dbReference>
<dbReference type="GO" id="GO:0009073">
    <property type="term" value="P:aromatic amino acid family biosynthetic process"/>
    <property type="evidence" value="ECO:0007669"/>
    <property type="project" value="UniProtKB-KW"/>
</dbReference>
<dbReference type="EMBL" id="GG697240">
    <property type="protein sequence ID" value="EET89924.1"/>
    <property type="molecule type" value="Genomic_DNA"/>
</dbReference>
<evidence type="ECO:0000256" key="1">
    <source>
        <dbReference type="ARBA" id="ARBA00007985"/>
    </source>
</evidence>
<evidence type="ECO:0000256" key="5">
    <source>
        <dbReference type="ARBA" id="ARBA00023141"/>
    </source>
</evidence>
<dbReference type="GO" id="GO:0003849">
    <property type="term" value="F:3-deoxy-7-phosphoheptulonate synthase activity"/>
    <property type="evidence" value="ECO:0007669"/>
    <property type="project" value="UniProtKB-EC"/>
</dbReference>
<dbReference type="InterPro" id="IPR006219">
    <property type="entry name" value="DAHP_synth_1"/>
</dbReference>
<keyword evidence="5" id="KW-0057">Aromatic amino acid biosynthesis</keyword>
<dbReference type="PIRSF" id="PIRSF001361">
    <property type="entry name" value="DAHP_synthase"/>
    <property type="match status" value="1"/>
</dbReference>
<sequence>MITPAALKQEVPLTSRGRETVARGRYDVIESIHGRDKRIVLVVGQCSIHDVASDAEYSKRLLSLSKAVDDVFIIVKRVYFEKPRTTVGWKGLIYDPNLDGTENINKGLRLAREILVRNAEMGLLSGTEFLDPFVPQYLGGTISWAAIGARTVQSSVHRQMASGLSMPIGFKNSTQGDITVAMHAVIAASKPQWFLGIDQNGTVSAVTTKGNSNTHIILRGGDNGPNYDAASVEKAQVILKENGLSDTLMVDCSHGNSNKDYRMQSKVFKDVIGQILRGNTGIRGLMLESNINEGSQPIPKRAKDLKYGVSVTDSCIGWEETEKLILDAHRLLRK</sequence>
<dbReference type="GO" id="GO:0005737">
    <property type="term" value="C:cytoplasm"/>
    <property type="evidence" value="ECO:0007669"/>
    <property type="project" value="TreeGrafter"/>
</dbReference>
<dbReference type="Gene3D" id="3.20.20.70">
    <property type="entry name" value="Aldolase class I"/>
    <property type="match status" value="1"/>
</dbReference>
<accession>C7DH22</accession>
<dbReference type="EC" id="2.5.1.54" evidence="2"/>
<keyword evidence="9" id="KW-1185">Reference proteome</keyword>
<dbReference type="InterPro" id="IPR006218">
    <property type="entry name" value="DAHP1/KDSA"/>
</dbReference>
<dbReference type="InterPro" id="IPR013785">
    <property type="entry name" value="Aldolase_TIM"/>
</dbReference>
<keyword evidence="4" id="KW-0808">Transferase</keyword>
<evidence type="ECO:0000256" key="2">
    <source>
        <dbReference type="ARBA" id="ARBA00012694"/>
    </source>
</evidence>
<reference evidence="8 9" key="1">
    <citation type="journal article" date="2009" name="Genome Biol.">
        <title>Community-wide analysis of microbial genome sequence signatures.</title>
        <authorList>
            <person name="Dick G.J."/>
            <person name="Andersson A.F."/>
            <person name="Baker B.J."/>
            <person name="Simmons S.L."/>
            <person name="Thomas B.C."/>
            <person name="Yelton A.P."/>
            <person name="Banfield J.F."/>
        </authorList>
    </citation>
    <scope>NUCLEOTIDE SEQUENCE [LARGE SCALE GENOMIC DNA]</scope>
    <source>
        <strain evidence="8">ARMAN-2</strain>
    </source>
</reference>
<dbReference type="NCBIfam" id="NF009395">
    <property type="entry name" value="PRK12755.1"/>
    <property type="match status" value="1"/>
</dbReference>
<gene>
    <name evidence="8" type="ORF">UNLARM2_0368</name>
</gene>
<reference evidence="8 9" key="2">
    <citation type="journal article" date="2010" name="Proc. Natl. Acad. Sci. U.S.A.">
        <title>Enigmatic, ultrasmall, uncultivated Archaea.</title>
        <authorList>
            <person name="Baker B.J."/>
            <person name="Comolli L.R."/>
            <person name="Dick G.J."/>
            <person name="Hauser L.J."/>
            <person name="Hyatt D."/>
            <person name="Dill B.D."/>
            <person name="Land M.L."/>
            <person name="Verberkmoes N.C."/>
            <person name="Hettich R.L."/>
            <person name="Banfield J.F."/>
        </authorList>
    </citation>
    <scope>NUCLEOTIDE SEQUENCE [LARGE SCALE GENOMIC DNA]</scope>
    <source>
        <strain evidence="8">ARMAN-2</strain>
    </source>
</reference>
<evidence type="ECO:0000313" key="8">
    <source>
        <dbReference type="EMBL" id="EET89924.1"/>
    </source>
</evidence>
<dbReference type="PANTHER" id="PTHR21225">
    <property type="entry name" value="PHOSPHO-2-DEHYDRO-3-DEOXYHEPTONATE ALDOLASE DAHP SYNTHETASE"/>
    <property type="match status" value="1"/>
</dbReference>
<dbReference type="AlphaFoldDB" id="C7DH22"/>
<dbReference type="Proteomes" id="UP000332487">
    <property type="component" value="Unassembled WGS sequence"/>
</dbReference>
<dbReference type="Pfam" id="PF00793">
    <property type="entry name" value="DAHP_synth_1"/>
    <property type="match status" value="1"/>
</dbReference>
<feature type="domain" description="DAHP synthetase I/KDSA" evidence="7">
    <location>
        <begin position="30"/>
        <end position="324"/>
    </location>
</feature>
<evidence type="ECO:0000256" key="4">
    <source>
        <dbReference type="ARBA" id="ARBA00022679"/>
    </source>
</evidence>
<evidence type="ECO:0000259" key="7">
    <source>
        <dbReference type="Pfam" id="PF00793"/>
    </source>
</evidence>
<evidence type="ECO:0000256" key="6">
    <source>
        <dbReference type="ARBA" id="ARBA00047508"/>
    </source>
</evidence>
<comment type="similarity">
    <text evidence="1">Belongs to the class-I DAHP synthase family.</text>
</comment>
<protein>
    <recommendedName>
        <fullName evidence="2">3-deoxy-7-phosphoheptulonate synthase</fullName>
        <ecNumber evidence="2">2.5.1.54</ecNumber>
    </recommendedName>
</protein>
<dbReference type="NCBIfam" id="TIGR00034">
    <property type="entry name" value="aroFGH"/>
    <property type="match status" value="1"/>
</dbReference>
<dbReference type="PANTHER" id="PTHR21225:SF10">
    <property type="entry name" value="PHOSPHO-2-DEHYDRO-3-DEOXYHEPTONATE ALDOLASE, TYR-SENSITIVE"/>
    <property type="match status" value="1"/>
</dbReference>
<dbReference type="SUPFAM" id="SSF51569">
    <property type="entry name" value="Aldolase"/>
    <property type="match status" value="1"/>
</dbReference>
<evidence type="ECO:0000256" key="3">
    <source>
        <dbReference type="ARBA" id="ARBA00022605"/>
    </source>
</evidence>
<keyword evidence="3" id="KW-0028">Amino-acid biosynthesis</keyword>
<proteinExistence type="inferred from homology"/>
<organism evidence="8 9">
    <name type="scientific">Candidatus Micrarchaeum acidiphilum ARMAN-2</name>
    <dbReference type="NCBI Taxonomy" id="425595"/>
    <lineage>
        <taxon>Archaea</taxon>
        <taxon>Candidatus Micrarchaeota</taxon>
        <taxon>Candidatus Micrarchaeia</taxon>
        <taxon>Candidatus Micrarchaeales</taxon>
        <taxon>Candidatus Micrarchaeaceae</taxon>
        <taxon>Candidatus Micrarchaeum</taxon>
    </lineage>
</organism>
<name>C7DH22_MICA2</name>
<evidence type="ECO:0000313" key="9">
    <source>
        <dbReference type="Proteomes" id="UP000332487"/>
    </source>
</evidence>